<sequence>MKPRRLEFAFVLLMFLFVAFMFASCSAEINAQPQSAVKPKLAAASPPLRVTTDHNDGSGNPVDWSDDEDINSEGSGSGDGEPPVQPMPAVAQRELITQPTVQPSTPPKPTVTERSAIPMQRPTNQPTAASPPPISKSAHRHSPLSLIMLFLIILFVHISR</sequence>
<keyword evidence="3" id="KW-0732">Signal</keyword>
<dbReference type="Proteomes" id="UP000887569">
    <property type="component" value="Unplaced"/>
</dbReference>
<keyword evidence="4" id="KW-1185">Reference proteome</keyword>
<dbReference type="AlphaFoldDB" id="A0A915AHE3"/>
<evidence type="ECO:0000313" key="4">
    <source>
        <dbReference type="Proteomes" id="UP000887569"/>
    </source>
</evidence>
<evidence type="ECO:0000256" key="1">
    <source>
        <dbReference type="SAM" id="MobiDB-lite"/>
    </source>
</evidence>
<evidence type="ECO:0000313" key="5">
    <source>
        <dbReference type="WBParaSite" id="PgR008_g044_t01"/>
    </source>
</evidence>
<keyword evidence="2" id="KW-0472">Membrane</keyword>
<keyword evidence="2" id="KW-0812">Transmembrane</keyword>
<reference evidence="5" key="1">
    <citation type="submission" date="2022-11" db="UniProtKB">
        <authorList>
            <consortium name="WormBaseParasite"/>
        </authorList>
    </citation>
    <scope>IDENTIFICATION</scope>
</reference>
<organism evidence="4 5">
    <name type="scientific">Parascaris univalens</name>
    <name type="common">Nematode worm</name>
    <dbReference type="NCBI Taxonomy" id="6257"/>
    <lineage>
        <taxon>Eukaryota</taxon>
        <taxon>Metazoa</taxon>
        <taxon>Ecdysozoa</taxon>
        <taxon>Nematoda</taxon>
        <taxon>Chromadorea</taxon>
        <taxon>Rhabditida</taxon>
        <taxon>Spirurina</taxon>
        <taxon>Ascaridomorpha</taxon>
        <taxon>Ascaridoidea</taxon>
        <taxon>Ascarididae</taxon>
        <taxon>Parascaris</taxon>
    </lineage>
</organism>
<evidence type="ECO:0000256" key="3">
    <source>
        <dbReference type="SAM" id="SignalP"/>
    </source>
</evidence>
<proteinExistence type="predicted"/>
<name>A0A915AHE3_PARUN</name>
<feature type="signal peptide" evidence="3">
    <location>
        <begin position="1"/>
        <end position="27"/>
    </location>
</feature>
<feature type="region of interest" description="Disordered" evidence="1">
    <location>
        <begin position="38"/>
        <end position="139"/>
    </location>
</feature>
<feature type="chain" id="PRO_5037126581" evidence="3">
    <location>
        <begin position="28"/>
        <end position="160"/>
    </location>
</feature>
<feature type="transmembrane region" description="Helical" evidence="2">
    <location>
        <begin position="141"/>
        <end position="158"/>
    </location>
</feature>
<evidence type="ECO:0000256" key="2">
    <source>
        <dbReference type="SAM" id="Phobius"/>
    </source>
</evidence>
<accession>A0A915AHE3</accession>
<dbReference type="WBParaSite" id="PgR008_g044_t01">
    <property type="protein sequence ID" value="PgR008_g044_t01"/>
    <property type="gene ID" value="PgR008_g044"/>
</dbReference>
<protein>
    <submittedName>
        <fullName evidence="5">Uncharacterized protein</fullName>
    </submittedName>
</protein>
<keyword evidence="2" id="KW-1133">Transmembrane helix</keyword>
<dbReference type="PROSITE" id="PS51257">
    <property type="entry name" value="PROKAR_LIPOPROTEIN"/>
    <property type="match status" value="1"/>
</dbReference>